<dbReference type="InterPro" id="IPR050685">
    <property type="entry name" value="LDLR"/>
</dbReference>
<evidence type="ECO:0000256" key="2">
    <source>
        <dbReference type="ARBA" id="ARBA00004308"/>
    </source>
</evidence>
<dbReference type="OrthoDB" id="6159964at2759"/>
<evidence type="ECO:0000313" key="11">
    <source>
        <dbReference type="EMBL" id="CAG2253899.1"/>
    </source>
</evidence>
<dbReference type="InterPro" id="IPR002172">
    <property type="entry name" value="LDrepeatLR_classA_rpt"/>
</dbReference>
<dbReference type="CDD" id="cd00112">
    <property type="entry name" value="LDLa"/>
    <property type="match status" value="1"/>
</dbReference>
<name>A0A8S3VFR0_MYTED</name>
<dbReference type="InterPro" id="IPR023415">
    <property type="entry name" value="LDLR_class-A_CS"/>
</dbReference>
<evidence type="ECO:0000256" key="7">
    <source>
        <dbReference type="ARBA" id="ARBA00023157"/>
    </source>
</evidence>
<evidence type="ECO:0000256" key="1">
    <source>
        <dbReference type="ARBA" id="ARBA00004167"/>
    </source>
</evidence>
<sequence length="243" mass="27119">MKTTIFQCTLFVIAAVHLSTVESCNTTEFTCTSGECIDLGLRCDNDFNCGDKTDEENCTVVQICPEGRQKCDTGECVIDINLCSTQTTVIELSTSIVEPSSQSLISPTNTFEIQSNPSTISTYGIQLTSTYDIQPTSVYDFQPKSSRDMPDNSVMYMTTPSVQSVKPPTPDSKFKPIYFLFLVLLIPIGTRQVSDAKHDVRKIIPCLFIIILNLDHSFFMHVLATFILHALFTFLLNFSLTLF</sequence>
<protein>
    <submittedName>
        <fullName evidence="11">LRP5_6</fullName>
    </submittedName>
</protein>
<feature type="disulfide bond" evidence="8">
    <location>
        <begin position="43"/>
        <end position="58"/>
    </location>
</feature>
<dbReference type="EMBL" id="CAJPWZ010003189">
    <property type="protein sequence ID" value="CAG2253899.1"/>
    <property type="molecule type" value="Genomic_DNA"/>
</dbReference>
<evidence type="ECO:0000256" key="9">
    <source>
        <dbReference type="SAM" id="Phobius"/>
    </source>
</evidence>
<dbReference type="PANTHER" id="PTHR24270:SF27">
    <property type="entry name" value="CD320 ANTIGEN"/>
    <property type="match status" value="1"/>
</dbReference>
<keyword evidence="4" id="KW-0677">Repeat</keyword>
<proteinExistence type="predicted"/>
<feature type="chain" id="PRO_5035857848" evidence="10">
    <location>
        <begin position="24"/>
        <end position="243"/>
    </location>
</feature>
<reference evidence="11" key="1">
    <citation type="submission" date="2021-03" db="EMBL/GenBank/DDBJ databases">
        <authorList>
            <person name="Bekaert M."/>
        </authorList>
    </citation>
    <scope>NUCLEOTIDE SEQUENCE</scope>
</reference>
<organism evidence="11 12">
    <name type="scientific">Mytilus edulis</name>
    <name type="common">Blue mussel</name>
    <dbReference type="NCBI Taxonomy" id="6550"/>
    <lineage>
        <taxon>Eukaryota</taxon>
        <taxon>Metazoa</taxon>
        <taxon>Spiralia</taxon>
        <taxon>Lophotrochozoa</taxon>
        <taxon>Mollusca</taxon>
        <taxon>Bivalvia</taxon>
        <taxon>Autobranchia</taxon>
        <taxon>Pteriomorphia</taxon>
        <taxon>Mytilida</taxon>
        <taxon>Mytiloidea</taxon>
        <taxon>Mytilidae</taxon>
        <taxon>Mytilinae</taxon>
        <taxon>Mytilus</taxon>
    </lineage>
</organism>
<evidence type="ECO:0000256" key="10">
    <source>
        <dbReference type="SAM" id="SignalP"/>
    </source>
</evidence>
<evidence type="ECO:0000256" key="6">
    <source>
        <dbReference type="ARBA" id="ARBA00023136"/>
    </source>
</evidence>
<keyword evidence="12" id="KW-1185">Reference proteome</keyword>
<feature type="signal peptide" evidence="10">
    <location>
        <begin position="1"/>
        <end position="23"/>
    </location>
</feature>
<dbReference type="SUPFAM" id="SSF57424">
    <property type="entry name" value="LDL receptor-like module"/>
    <property type="match status" value="1"/>
</dbReference>
<dbReference type="Proteomes" id="UP000683360">
    <property type="component" value="Unassembled WGS sequence"/>
</dbReference>
<dbReference type="InterPro" id="IPR036055">
    <property type="entry name" value="LDL_receptor-like_sf"/>
</dbReference>
<dbReference type="PROSITE" id="PS01209">
    <property type="entry name" value="LDLRA_1"/>
    <property type="match status" value="1"/>
</dbReference>
<dbReference type="GO" id="GO:0016192">
    <property type="term" value="P:vesicle-mediated transport"/>
    <property type="evidence" value="ECO:0007669"/>
    <property type="project" value="UniProtKB-ARBA"/>
</dbReference>
<keyword evidence="10" id="KW-0732">Signal</keyword>
<comment type="caution">
    <text evidence="11">The sequence shown here is derived from an EMBL/GenBank/DDBJ whole genome shotgun (WGS) entry which is preliminary data.</text>
</comment>
<feature type="disulfide bond" evidence="8">
    <location>
        <begin position="31"/>
        <end position="49"/>
    </location>
</feature>
<dbReference type="AlphaFoldDB" id="A0A8S3VFR0"/>
<keyword evidence="5 9" id="KW-1133">Transmembrane helix</keyword>
<evidence type="ECO:0000256" key="3">
    <source>
        <dbReference type="ARBA" id="ARBA00022692"/>
    </source>
</evidence>
<evidence type="ECO:0000256" key="4">
    <source>
        <dbReference type="ARBA" id="ARBA00022737"/>
    </source>
</evidence>
<evidence type="ECO:0000313" key="12">
    <source>
        <dbReference type="Proteomes" id="UP000683360"/>
    </source>
</evidence>
<dbReference type="Pfam" id="PF00057">
    <property type="entry name" value="Ldl_recept_a"/>
    <property type="match status" value="1"/>
</dbReference>
<dbReference type="PROSITE" id="PS50068">
    <property type="entry name" value="LDLRA_2"/>
    <property type="match status" value="1"/>
</dbReference>
<keyword evidence="3 9" id="KW-0812">Transmembrane</keyword>
<dbReference type="PANTHER" id="PTHR24270">
    <property type="entry name" value="LOW-DENSITY LIPOPROTEIN RECEPTOR-RELATED"/>
    <property type="match status" value="1"/>
</dbReference>
<keyword evidence="6 9" id="KW-0472">Membrane</keyword>
<feature type="transmembrane region" description="Helical" evidence="9">
    <location>
        <begin position="206"/>
        <end position="236"/>
    </location>
</feature>
<accession>A0A8S3VFR0</accession>
<dbReference type="GO" id="GO:0005886">
    <property type="term" value="C:plasma membrane"/>
    <property type="evidence" value="ECO:0007669"/>
    <property type="project" value="TreeGrafter"/>
</dbReference>
<evidence type="ECO:0000256" key="8">
    <source>
        <dbReference type="PROSITE-ProRule" id="PRU00124"/>
    </source>
</evidence>
<dbReference type="Gene3D" id="4.10.400.10">
    <property type="entry name" value="Low-density Lipoprotein Receptor"/>
    <property type="match status" value="1"/>
</dbReference>
<gene>
    <name evidence="11" type="ORF">MEDL_65414</name>
</gene>
<dbReference type="SMART" id="SM00192">
    <property type="entry name" value="LDLa"/>
    <property type="match status" value="1"/>
</dbReference>
<keyword evidence="7 8" id="KW-1015">Disulfide bond</keyword>
<comment type="subcellular location">
    <subcellularLocation>
        <location evidence="2">Endomembrane system</location>
    </subcellularLocation>
    <subcellularLocation>
        <location evidence="1">Membrane</location>
        <topology evidence="1">Single-pass membrane protein</topology>
    </subcellularLocation>
</comment>
<feature type="disulfide bond" evidence="8">
    <location>
        <begin position="24"/>
        <end position="36"/>
    </location>
</feature>
<evidence type="ECO:0000256" key="5">
    <source>
        <dbReference type="ARBA" id="ARBA00022989"/>
    </source>
</evidence>
<dbReference type="GO" id="GO:0012505">
    <property type="term" value="C:endomembrane system"/>
    <property type="evidence" value="ECO:0007669"/>
    <property type="project" value="UniProtKB-SubCell"/>
</dbReference>